<keyword evidence="1" id="KW-0732">Signal</keyword>
<proteinExistence type="predicted"/>
<dbReference type="InParanoid" id="A0A3Q1JBW4"/>
<protein>
    <recommendedName>
        <fullName evidence="4">UPAR/Ly6 domain-containing protein</fullName>
    </recommendedName>
</protein>
<dbReference type="GeneTree" id="ENSGT01150000287536"/>
<reference evidence="2" key="3">
    <citation type="submission" date="2025-09" db="UniProtKB">
        <authorList>
            <consortium name="Ensembl"/>
        </authorList>
    </citation>
    <scope>IDENTIFICATION</scope>
</reference>
<dbReference type="AlphaFoldDB" id="A0A3Q1JBW4"/>
<dbReference type="Proteomes" id="UP000265040">
    <property type="component" value="Chromosome 19"/>
</dbReference>
<keyword evidence="3" id="KW-1185">Reference proteome</keyword>
<feature type="chain" id="PRO_5030080367" description="UPAR/Ly6 domain-containing protein" evidence="1">
    <location>
        <begin position="20"/>
        <end position="88"/>
    </location>
</feature>
<dbReference type="InterPro" id="IPR045860">
    <property type="entry name" value="Snake_toxin-like_sf"/>
</dbReference>
<evidence type="ECO:0008006" key="4">
    <source>
        <dbReference type="Google" id="ProtNLM"/>
    </source>
</evidence>
<organism evidence="2 3">
    <name type="scientific">Anabas testudineus</name>
    <name type="common">Climbing perch</name>
    <name type="synonym">Anthias testudineus</name>
    <dbReference type="NCBI Taxonomy" id="64144"/>
    <lineage>
        <taxon>Eukaryota</taxon>
        <taxon>Metazoa</taxon>
        <taxon>Chordata</taxon>
        <taxon>Craniata</taxon>
        <taxon>Vertebrata</taxon>
        <taxon>Euteleostomi</taxon>
        <taxon>Actinopterygii</taxon>
        <taxon>Neopterygii</taxon>
        <taxon>Teleostei</taxon>
        <taxon>Neoteleostei</taxon>
        <taxon>Acanthomorphata</taxon>
        <taxon>Anabantaria</taxon>
        <taxon>Anabantiformes</taxon>
        <taxon>Anabantoidei</taxon>
        <taxon>Anabantidae</taxon>
        <taxon>Anabas</taxon>
    </lineage>
</organism>
<name>A0A3Q1JBW4_ANATE</name>
<evidence type="ECO:0000313" key="3">
    <source>
        <dbReference type="Proteomes" id="UP000265040"/>
    </source>
</evidence>
<accession>A0A3Q1JBW4</accession>
<feature type="signal peptide" evidence="1">
    <location>
        <begin position="1"/>
        <end position="19"/>
    </location>
</feature>
<evidence type="ECO:0000256" key="1">
    <source>
        <dbReference type="SAM" id="SignalP"/>
    </source>
</evidence>
<dbReference type="Ensembl" id="ENSATET00000032932.3">
    <property type="protein sequence ID" value="ENSATEP00000032457.2"/>
    <property type="gene ID" value="ENSATEG00000022361.3"/>
</dbReference>
<reference evidence="2" key="1">
    <citation type="submission" date="2021-04" db="EMBL/GenBank/DDBJ databases">
        <authorList>
            <consortium name="Wellcome Sanger Institute Data Sharing"/>
        </authorList>
    </citation>
    <scope>NUCLEOTIDE SEQUENCE [LARGE SCALE GENOMIC DNA]</scope>
</reference>
<dbReference type="OrthoDB" id="8846122at2759"/>
<sequence length="88" mass="9292">MKVVILALLALLVVSQSEGLKCYCGGDRQCSAPTEICRGSANVCGNLIIYVGSRPTHSRGCMSSMDCSILNKPGISSCRSCGFDLCNK</sequence>
<dbReference type="SUPFAM" id="SSF57302">
    <property type="entry name" value="Snake toxin-like"/>
    <property type="match status" value="1"/>
</dbReference>
<evidence type="ECO:0000313" key="2">
    <source>
        <dbReference type="Ensembl" id="ENSATEP00000032457.2"/>
    </source>
</evidence>
<reference evidence="2" key="2">
    <citation type="submission" date="2025-08" db="UniProtKB">
        <authorList>
            <consortium name="Ensembl"/>
        </authorList>
    </citation>
    <scope>IDENTIFICATION</scope>
</reference>